<evidence type="ECO:0000313" key="2">
    <source>
        <dbReference type="Proteomes" id="UP000714275"/>
    </source>
</evidence>
<proteinExistence type="predicted"/>
<gene>
    <name evidence="1" type="ORF">EV702DRAFT_1215397</name>
</gene>
<sequence>MSFSFSVRPRSTFISYSQPSSLVKFVSPYKRISTIFDGTAHVTIAGCLGAFFFKQTVVDRTSKAVKEAENITAGLVISKFFLASNKTAQILLSKDAQPPPRHNLAELHIHLICNDMTNFSTATESISSNPITNDSRSTSPSTTCSTLCTPLLPISPVQNAKRLSIDSDTTLIDHDDDFMKDFSDADLSQESTFSEDDGDCSSSSLLPGTEALTIDDSSGPSQRMQLQPIILKDRHRAITCSRETSIVVTHS</sequence>
<dbReference type="OrthoDB" id="2692730at2759"/>
<evidence type="ECO:0000313" key="1">
    <source>
        <dbReference type="EMBL" id="KAG1764496.1"/>
    </source>
</evidence>
<keyword evidence="2" id="KW-1185">Reference proteome</keyword>
<dbReference type="Proteomes" id="UP000714275">
    <property type="component" value="Unassembled WGS sequence"/>
</dbReference>
<dbReference type="EMBL" id="JABBWD010000124">
    <property type="protein sequence ID" value="KAG1764496.1"/>
    <property type="molecule type" value="Genomic_DNA"/>
</dbReference>
<reference evidence="1" key="1">
    <citation type="journal article" date="2020" name="New Phytol.">
        <title>Comparative genomics reveals dynamic genome evolution in host specialist ectomycorrhizal fungi.</title>
        <authorList>
            <person name="Lofgren L.A."/>
            <person name="Nguyen N.H."/>
            <person name="Vilgalys R."/>
            <person name="Ruytinx J."/>
            <person name="Liao H.L."/>
            <person name="Branco S."/>
            <person name="Kuo A."/>
            <person name="LaButti K."/>
            <person name="Lipzen A."/>
            <person name="Andreopoulos W."/>
            <person name="Pangilinan J."/>
            <person name="Riley R."/>
            <person name="Hundley H."/>
            <person name="Na H."/>
            <person name="Barry K."/>
            <person name="Grigoriev I.V."/>
            <person name="Stajich J.E."/>
            <person name="Kennedy P.G."/>
        </authorList>
    </citation>
    <scope>NUCLEOTIDE SEQUENCE</scope>
    <source>
        <strain evidence="1">DOB743</strain>
    </source>
</reference>
<name>A0A9P6ZGU1_9AGAM</name>
<protein>
    <submittedName>
        <fullName evidence="1">Uncharacterized protein</fullName>
    </submittedName>
</protein>
<organism evidence="1 2">
    <name type="scientific">Suillus placidus</name>
    <dbReference type="NCBI Taxonomy" id="48579"/>
    <lineage>
        <taxon>Eukaryota</taxon>
        <taxon>Fungi</taxon>
        <taxon>Dikarya</taxon>
        <taxon>Basidiomycota</taxon>
        <taxon>Agaricomycotina</taxon>
        <taxon>Agaricomycetes</taxon>
        <taxon>Agaricomycetidae</taxon>
        <taxon>Boletales</taxon>
        <taxon>Suillineae</taxon>
        <taxon>Suillaceae</taxon>
        <taxon>Suillus</taxon>
    </lineage>
</organism>
<accession>A0A9P6ZGU1</accession>
<dbReference type="AlphaFoldDB" id="A0A9P6ZGU1"/>
<comment type="caution">
    <text evidence="1">The sequence shown here is derived from an EMBL/GenBank/DDBJ whole genome shotgun (WGS) entry which is preliminary data.</text>
</comment>